<dbReference type="GO" id="GO:0004674">
    <property type="term" value="F:protein serine/threonine kinase activity"/>
    <property type="evidence" value="ECO:0007669"/>
    <property type="project" value="InterPro"/>
</dbReference>
<dbReference type="AlphaFoldDB" id="A0A0L0DS80"/>
<dbReference type="GO" id="GO:0000045">
    <property type="term" value="P:autophagosome assembly"/>
    <property type="evidence" value="ECO:0007669"/>
    <property type="project" value="TreeGrafter"/>
</dbReference>
<dbReference type="GeneID" id="25568751"/>
<evidence type="ECO:0000313" key="8">
    <source>
        <dbReference type="EMBL" id="KNC54896.1"/>
    </source>
</evidence>
<dbReference type="InterPro" id="IPR011009">
    <property type="entry name" value="Kinase-like_dom_sf"/>
</dbReference>
<keyword evidence="9" id="KW-1185">Reference proteome</keyword>
<dbReference type="PROSITE" id="PS00107">
    <property type="entry name" value="PROTEIN_KINASE_ATP"/>
    <property type="match status" value="1"/>
</dbReference>
<dbReference type="EMBL" id="GL349492">
    <property type="protein sequence ID" value="KNC54896.1"/>
    <property type="molecule type" value="Genomic_DNA"/>
</dbReference>
<dbReference type="PANTHER" id="PTHR24348:SF22">
    <property type="entry name" value="NON-SPECIFIC SERINE_THREONINE PROTEIN KINASE"/>
    <property type="match status" value="1"/>
</dbReference>
<dbReference type="FunFam" id="1.10.510.10:FF:000571">
    <property type="entry name" value="Maternal embryonic leucine zipper kinase"/>
    <property type="match status" value="1"/>
</dbReference>
<feature type="binding site" evidence="5">
    <location>
        <position position="38"/>
    </location>
    <ligand>
        <name>ATP</name>
        <dbReference type="ChEBI" id="CHEBI:30616"/>
    </ligand>
</feature>
<dbReference type="FunFam" id="3.30.200.20:FF:000042">
    <property type="entry name" value="Aurora kinase A"/>
    <property type="match status" value="1"/>
</dbReference>
<protein>
    <submittedName>
        <fullName evidence="8">ULK/ULK protein kinase</fullName>
    </submittedName>
</protein>
<accession>A0A0L0DS80</accession>
<dbReference type="GO" id="GO:0005524">
    <property type="term" value="F:ATP binding"/>
    <property type="evidence" value="ECO:0007669"/>
    <property type="project" value="UniProtKB-UniRule"/>
</dbReference>
<dbReference type="PROSITE" id="PS50011">
    <property type="entry name" value="PROTEIN_KINASE_DOM"/>
    <property type="match status" value="1"/>
</dbReference>
<dbReference type="GO" id="GO:0010506">
    <property type="term" value="P:regulation of autophagy"/>
    <property type="evidence" value="ECO:0007669"/>
    <property type="project" value="InterPro"/>
</dbReference>
<sequence length="527" mass="55542">MAGLAWEDYLIQSKIGTGAFSTVYKAQHKVTKNLVAIKAIRRARLSKKQQANLKLEQSILKSLDDDNVVQLYEIMKTEKHIYLIMEFCGGGDLHKFIKDRGSLPEAVAIHCLREIAAGLRVLQDRNLIHRDLKPQNLLIGAPVGPNGMPSLKLADFGLARYIEEEDLAATLCGSPTYMAPEVLSGKPYSAKADLWSVGAIFFEMLTGTPPFVASNHIELLRKMQRAPPPIPRAAKISSTSRYLIQSCLLIVNPAKRISFDEFFTHPYVTYKGPIALGAAGTGAGADPAAAATPPPAAAATAAALAGYSAPLTPSSASGSDSGSDSSDADDDDKFYSALAAKHKSRVGPARLATPARDASFYSDEYYSDDDGESGPEAVEAMRARAGGRVRPSAVKADASAAQSAAASARTPLTSNADNVLQEELARLERLKARHQAALRGPAAGGGASVAAVPARKRPPPPAVQARQAYPGAAVRSLAAISASVSSSRSGSGGSSSGSGGSVDFDVWRQRAMEKIAQMNAMLDAQAQ</sequence>
<evidence type="ECO:0000256" key="6">
    <source>
        <dbReference type="SAM" id="MobiDB-lite"/>
    </source>
</evidence>
<dbReference type="Pfam" id="PF00069">
    <property type="entry name" value="Pkinase"/>
    <property type="match status" value="1"/>
</dbReference>
<dbReference type="GO" id="GO:0005829">
    <property type="term" value="C:cytosol"/>
    <property type="evidence" value="ECO:0007669"/>
    <property type="project" value="TreeGrafter"/>
</dbReference>
<dbReference type="eggNOG" id="KOG0595">
    <property type="taxonomic scope" value="Eukaryota"/>
</dbReference>
<gene>
    <name evidence="8" type="ORF">AMSG_10551</name>
</gene>
<dbReference type="InterPro" id="IPR045269">
    <property type="entry name" value="Atg1-like"/>
</dbReference>
<keyword evidence="1" id="KW-0808">Transferase</keyword>
<evidence type="ECO:0000259" key="7">
    <source>
        <dbReference type="PROSITE" id="PS50011"/>
    </source>
</evidence>
<feature type="region of interest" description="Disordered" evidence="6">
    <location>
        <begin position="439"/>
        <end position="464"/>
    </location>
</feature>
<name>A0A0L0DS80_THETB</name>
<evidence type="ECO:0000256" key="3">
    <source>
        <dbReference type="ARBA" id="ARBA00022777"/>
    </source>
</evidence>
<evidence type="ECO:0000256" key="5">
    <source>
        <dbReference type="PROSITE-ProRule" id="PRU10141"/>
    </source>
</evidence>
<dbReference type="SMART" id="SM00220">
    <property type="entry name" value="S_TKc"/>
    <property type="match status" value="1"/>
</dbReference>
<dbReference type="STRING" id="461836.A0A0L0DS80"/>
<feature type="domain" description="Protein kinase" evidence="7">
    <location>
        <begin position="9"/>
        <end position="268"/>
    </location>
</feature>
<dbReference type="InterPro" id="IPR000719">
    <property type="entry name" value="Prot_kinase_dom"/>
</dbReference>
<dbReference type="InterPro" id="IPR017441">
    <property type="entry name" value="Protein_kinase_ATP_BS"/>
</dbReference>
<dbReference type="RefSeq" id="XP_013753487.1">
    <property type="nucleotide sequence ID" value="XM_013898033.1"/>
</dbReference>
<keyword evidence="4 5" id="KW-0067">ATP-binding</keyword>
<dbReference type="PROSITE" id="PS00108">
    <property type="entry name" value="PROTEIN_KINASE_ST"/>
    <property type="match status" value="1"/>
</dbReference>
<reference evidence="8 9" key="1">
    <citation type="submission" date="2010-05" db="EMBL/GenBank/DDBJ databases">
        <title>The Genome Sequence of Thecamonas trahens ATCC 50062.</title>
        <authorList>
            <consortium name="The Broad Institute Genome Sequencing Platform"/>
            <person name="Russ C."/>
            <person name="Cuomo C."/>
            <person name="Shea T."/>
            <person name="Young S.K."/>
            <person name="Zeng Q."/>
            <person name="Koehrsen M."/>
            <person name="Haas B."/>
            <person name="Borodovsky M."/>
            <person name="Guigo R."/>
            <person name="Alvarado L."/>
            <person name="Berlin A."/>
            <person name="Bochicchio J."/>
            <person name="Borenstein D."/>
            <person name="Chapman S."/>
            <person name="Chen Z."/>
            <person name="Freedman E."/>
            <person name="Gellesch M."/>
            <person name="Goldberg J."/>
            <person name="Griggs A."/>
            <person name="Gujja S."/>
            <person name="Heilman E."/>
            <person name="Heiman D."/>
            <person name="Hepburn T."/>
            <person name="Howarth C."/>
            <person name="Jen D."/>
            <person name="Larson L."/>
            <person name="Mehta T."/>
            <person name="Park D."/>
            <person name="Pearson M."/>
            <person name="Roberts A."/>
            <person name="Saif S."/>
            <person name="Shenoy N."/>
            <person name="Sisk P."/>
            <person name="Stolte C."/>
            <person name="Sykes S."/>
            <person name="Thomson T."/>
            <person name="Walk T."/>
            <person name="White J."/>
            <person name="Yandava C."/>
            <person name="Burger G."/>
            <person name="Gray M.W."/>
            <person name="Holland P.W.H."/>
            <person name="King N."/>
            <person name="Lang F.B.F."/>
            <person name="Roger A.J."/>
            <person name="Ruiz-Trillo I."/>
            <person name="Lander E."/>
            <person name="Nusbaum C."/>
        </authorList>
    </citation>
    <scope>NUCLEOTIDE SEQUENCE [LARGE SCALE GENOMIC DNA]</scope>
    <source>
        <strain evidence="8 9">ATCC 50062</strain>
    </source>
</reference>
<dbReference type="InterPro" id="IPR008271">
    <property type="entry name" value="Ser/Thr_kinase_AS"/>
</dbReference>
<organism evidence="8 9">
    <name type="scientific">Thecamonas trahens ATCC 50062</name>
    <dbReference type="NCBI Taxonomy" id="461836"/>
    <lineage>
        <taxon>Eukaryota</taxon>
        <taxon>Apusozoa</taxon>
        <taxon>Apusomonadida</taxon>
        <taxon>Apusomonadidae</taxon>
        <taxon>Thecamonas</taxon>
    </lineage>
</organism>
<dbReference type="PANTHER" id="PTHR24348">
    <property type="entry name" value="SERINE/THREONINE-PROTEIN KINASE UNC-51-RELATED"/>
    <property type="match status" value="1"/>
</dbReference>
<evidence type="ECO:0000256" key="2">
    <source>
        <dbReference type="ARBA" id="ARBA00022741"/>
    </source>
</evidence>
<dbReference type="OrthoDB" id="346907at2759"/>
<dbReference type="Proteomes" id="UP000054408">
    <property type="component" value="Unassembled WGS sequence"/>
</dbReference>
<evidence type="ECO:0000313" key="9">
    <source>
        <dbReference type="Proteomes" id="UP000054408"/>
    </source>
</evidence>
<dbReference type="GO" id="GO:0005776">
    <property type="term" value="C:autophagosome"/>
    <property type="evidence" value="ECO:0007669"/>
    <property type="project" value="TreeGrafter"/>
</dbReference>
<keyword evidence="3 8" id="KW-0418">Kinase</keyword>
<dbReference type="GO" id="GO:0000407">
    <property type="term" value="C:phagophore assembly site"/>
    <property type="evidence" value="ECO:0007669"/>
    <property type="project" value="TreeGrafter"/>
</dbReference>
<proteinExistence type="predicted"/>
<evidence type="ECO:0000256" key="1">
    <source>
        <dbReference type="ARBA" id="ARBA00022679"/>
    </source>
</evidence>
<keyword evidence="2 5" id="KW-0547">Nucleotide-binding</keyword>
<dbReference type="OMA" id="AHMERSS"/>
<evidence type="ECO:0000256" key="4">
    <source>
        <dbReference type="ARBA" id="ARBA00022840"/>
    </source>
</evidence>
<dbReference type="Gene3D" id="1.10.510.10">
    <property type="entry name" value="Transferase(Phosphotransferase) domain 1"/>
    <property type="match status" value="1"/>
</dbReference>
<dbReference type="GO" id="GO:0016020">
    <property type="term" value="C:membrane"/>
    <property type="evidence" value="ECO:0007669"/>
    <property type="project" value="TreeGrafter"/>
</dbReference>
<dbReference type="SUPFAM" id="SSF56112">
    <property type="entry name" value="Protein kinase-like (PK-like)"/>
    <property type="match status" value="1"/>
</dbReference>